<dbReference type="PANTHER" id="PTHR48267">
    <property type="entry name" value="CUPREDOXIN SUPERFAMILY PROTEIN"/>
    <property type="match status" value="1"/>
</dbReference>
<evidence type="ECO:0000256" key="3">
    <source>
        <dbReference type="ARBA" id="ARBA00022723"/>
    </source>
</evidence>
<dbReference type="CDD" id="cd14448">
    <property type="entry name" value="CuRO_2_BOD_CotA_like"/>
    <property type="match status" value="1"/>
</dbReference>
<comment type="subunit">
    <text evidence="2">Monomer.</text>
</comment>
<evidence type="ECO:0000256" key="1">
    <source>
        <dbReference type="ARBA" id="ARBA00010609"/>
    </source>
</evidence>
<dbReference type="Gene3D" id="2.60.40.420">
    <property type="entry name" value="Cupredoxins - blue copper proteins"/>
    <property type="match status" value="3"/>
</dbReference>
<dbReference type="EMBL" id="BAAAPH010000005">
    <property type="protein sequence ID" value="GAA1563957.1"/>
    <property type="molecule type" value="Genomic_DNA"/>
</dbReference>
<feature type="domain" description="Plastocyanin-like" evidence="11">
    <location>
        <begin position="403"/>
        <end position="509"/>
    </location>
</feature>
<comment type="similarity">
    <text evidence="1">Belongs to the multicopper oxidase family.</text>
</comment>
<protein>
    <recommendedName>
        <fullName evidence="6">Multicopper oxidase CueO</fullName>
        <ecNumber evidence="5">1.16.3.4</ecNumber>
    </recommendedName>
    <alternativeName>
        <fullName evidence="7">Copper efflux oxidase</fullName>
    </alternativeName>
    <alternativeName>
        <fullName evidence="8">Cuprous oxidase</fullName>
    </alternativeName>
</protein>
<gene>
    <name evidence="13" type="ORF">GCM10009804_20870</name>
</gene>
<dbReference type="PROSITE" id="PS51318">
    <property type="entry name" value="TAT"/>
    <property type="match status" value="1"/>
</dbReference>
<keyword evidence="14" id="KW-1185">Reference proteome</keyword>
<dbReference type="PROSITE" id="PS00080">
    <property type="entry name" value="MULTICOPPER_OXIDASE2"/>
    <property type="match status" value="1"/>
</dbReference>
<evidence type="ECO:0000259" key="12">
    <source>
        <dbReference type="Pfam" id="PF07732"/>
    </source>
</evidence>
<proteinExistence type="inferred from homology"/>
<keyword evidence="4" id="KW-0560">Oxidoreductase</keyword>
<organism evidence="13 14">
    <name type="scientific">Kribbella hippodromi</name>
    <dbReference type="NCBI Taxonomy" id="434347"/>
    <lineage>
        <taxon>Bacteria</taxon>
        <taxon>Bacillati</taxon>
        <taxon>Actinomycetota</taxon>
        <taxon>Actinomycetes</taxon>
        <taxon>Propionibacteriales</taxon>
        <taxon>Kribbellaceae</taxon>
        <taxon>Kribbella</taxon>
    </lineage>
</organism>
<evidence type="ECO:0000256" key="2">
    <source>
        <dbReference type="ARBA" id="ARBA00011245"/>
    </source>
</evidence>
<dbReference type="Proteomes" id="UP001501705">
    <property type="component" value="Unassembled WGS sequence"/>
</dbReference>
<dbReference type="InterPro" id="IPR011707">
    <property type="entry name" value="Cu-oxidase-like_N"/>
</dbReference>
<feature type="domain" description="Plastocyanin-like" evidence="12">
    <location>
        <begin position="78"/>
        <end position="137"/>
    </location>
</feature>
<sequence>MKMSRRGFLAVAGSTGAALTLTSCGQEASPAQAGELLRSKAKLPEPFQVPLPIPPVKKPIRSDAKADYYQVVQRKASLEILPGLKTEVMGYDGLLPGPTFDVRSGRTAIVEQINQLDVSTVVHLHGGHTPAPSDGWPLDLIMPANGQHGGHHMEGMEGMEGGDTTMGRRTYTYPNAQRAATLWYHDHTMDYTAPRVYRGLFGLHIIRDEEEDKLPLPKGDREIPLIIADRAFDADGSFLYPALKDGPGVESKYMEGVVADVTLVNGAPWPVHEVDAVRYRFRVLNASNARRYELGFDKGPATFVQIGSDGGLLDKPIEHQTLVVAPAERFDVVVDFSQYRPGDEVTVVNRLDGNANVMRFKIARKAADDTRIPATLSTYAVTPRPNGVVRREWRFRRGDAGSHRGWTINGKAFDPKVMQAQVKLDQYEIWTFVTDVHHPVHVHLAPFQVLTRGGQSKLSEFDHGWKDTVDIRPAEVVEVLVKFSAHKGKYLIHCHNLEHEDMAMMAGFETI</sequence>
<comment type="caution">
    <text evidence="13">The sequence shown here is derived from an EMBL/GenBank/DDBJ whole genome shotgun (WGS) entry which is preliminary data.</text>
</comment>
<evidence type="ECO:0000256" key="7">
    <source>
        <dbReference type="ARBA" id="ARBA00042896"/>
    </source>
</evidence>
<dbReference type="InterPro" id="IPR006311">
    <property type="entry name" value="TAT_signal"/>
</dbReference>
<name>A0ABN2CX12_9ACTN</name>
<dbReference type="PROSITE" id="PS51257">
    <property type="entry name" value="PROKAR_LIPOPROTEIN"/>
    <property type="match status" value="1"/>
</dbReference>
<dbReference type="SUPFAM" id="SSF49503">
    <property type="entry name" value="Cupredoxins"/>
    <property type="match status" value="3"/>
</dbReference>
<dbReference type="InterPro" id="IPR002355">
    <property type="entry name" value="Cu_oxidase_Cu_BS"/>
</dbReference>
<feature type="domain" description="Plastocyanin-like" evidence="10">
    <location>
        <begin position="259"/>
        <end position="343"/>
    </location>
</feature>
<keyword evidence="3" id="KW-0479">Metal-binding</keyword>
<dbReference type="InterPro" id="IPR011706">
    <property type="entry name" value="Cu-oxidase_C"/>
</dbReference>
<dbReference type="Pfam" id="PF07732">
    <property type="entry name" value="Cu-oxidase_3"/>
    <property type="match status" value="2"/>
</dbReference>
<dbReference type="RefSeq" id="WP_344233184.1">
    <property type="nucleotide sequence ID" value="NZ_BAAAPH010000005.1"/>
</dbReference>
<evidence type="ECO:0000259" key="10">
    <source>
        <dbReference type="Pfam" id="PF00394"/>
    </source>
</evidence>
<evidence type="ECO:0000313" key="14">
    <source>
        <dbReference type="Proteomes" id="UP001501705"/>
    </source>
</evidence>
<dbReference type="InterPro" id="IPR001117">
    <property type="entry name" value="Cu-oxidase_2nd"/>
</dbReference>
<dbReference type="InterPro" id="IPR045087">
    <property type="entry name" value="Cu-oxidase_fam"/>
</dbReference>
<reference evidence="13 14" key="1">
    <citation type="journal article" date="2019" name="Int. J. Syst. Evol. Microbiol.">
        <title>The Global Catalogue of Microorganisms (GCM) 10K type strain sequencing project: providing services to taxonomists for standard genome sequencing and annotation.</title>
        <authorList>
            <consortium name="The Broad Institute Genomics Platform"/>
            <consortium name="The Broad Institute Genome Sequencing Center for Infectious Disease"/>
            <person name="Wu L."/>
            <person name="Ma J."/>
        </authorList>
    </citation>
    <scope>NUCLEOTIDE SEQUENCE [LARGE SCALE GENOMIC DNA]</scope>
    <source>
        <strain evidence="13 14">JCM 15572</strain>
    </source>
</reference>
<evidence type="ECO:0000259" key="11">
    <source>
        <dbReference type="Pfam" id="PF07731"/>
    </source>
</evidence>
<dbReference type="InterPro" id="IPR008972">
    <property type="entry name" value="Cupredoxin"/>
</dbReference>
<dbReference type="Pfam" id="PF07731">
    <property type="entry name" value="Cu-oxidase_2"/>
    <property type="match status" value="1"/>
</dbReference>
<dbReference type="Pfam" id="PF00394">
    <property type="entry name" value="Cu-oxidase"/>
    <property type="match status" value="1"/>
</dbReference>
<evidence type="ECO:0000256" key="5">
    <source>
        <dbReference type="ARBA" id="ARBA00038978"/>
    </source>
</evidence>
<comment type="catalytic activity">
    <reaction evidence="9">
        <text>4 Cu(+) + O2 + 4 H(+) = 4 Cu(2+) + 2 H2O</text>
        <dbReference type="Rhea" id="RHEA:30083"/>
        <dbReference type="ChEBI" id="CHEBI:15377"/>
        <dbReference type="ChEBI" id="CHEBI:15378"/>
        <dbReference type="ChEBI" id="CHEBI:15379"/>
        <dbReference type="ChEBI" id="CHEBI:29036"/>
        <dbReference type="ChEBI" id="CHEBI:49552"/>
        <dbReference type="EC" id="1.16.3.4"/>
    </reaction>
    <physiologicalReaction direction="left-to-right" evidence="9">
        <dbReference type="Rhea" id="RHEA:30084"/>
    </physiologicalReaction>
</comment>
<feature type="domain" description="Plastocyanin-like" evidence="12">
    <location>
        <begin position="151"/>
        <end position="210"/>
    </location>
</feature>
<accession>A0ABN2CX12</accession>
<dbReference type="EC" id="1.16.3.4" evidence="5"/>
<evidence type="ECO:0000313" key="13">
    <source>
        <dbReference type="EMBL" id="GAA1563957.1"/>
    </source>
</evidence>
<evidence type="ECO:0000256" key="4">
    <source>
        <dbReference type="ARBA" id="ARBA00023002"/>
    </source>
</evidence>
<evidence type="ECO:0000256" key="9">
    <source>
        <dbReference type="ARBA" id="ARBA00048092"/>
    </source>
</evidence>
<evidence type="ECO:0000256" key="6">
    <source>
        <dbReference type="ARBA" id="ARBA00041027"/>
    </source>
</evidence>
<evidence type="ECO:0000256" key="8">
    <source>
        <dbReference type="ARBA" id="ARBA00043090"/>
    </source>
</evidence>
<dbReference type="PANTHER" id="PTHR48267:SF1">
    <property type="entry name" value="BILIRUBIN OXIDASE"/>
    <property type="match status" value="1"/>
</dbReference>